<dbReference type="InterPro" id="IPR008427">
    <property type="entry name" value="Extracellular_membr_CFEM_dom"/>
</dbReference>
<feature type="disulfide bond" evidence="14">
    <location>
        <begin position="52"/>
        <end position="59"/>
    </location>
</feature>
<feature type="transmembrane region" description="Helical" evidence="16">
    <location>
        <begin position="182"/>
        <end position="205"/>
    </location>
</feature>
<protein>
    <recommendedName>
        <fullName evidence="18">CFEM domain-containing protein</fullName>
    </recommendedName>
</protein>
<feature type="signal peptide" evidence="17">
    <location>
        <begin position="1"/>
        <end position="20"/>
    </location>
</feature>
<dbReference type="Pfam" id="PF20684">
    <property type="entry name" value="Fung_rhodopsin"/>
    <property type="match status" value="1"/>
</dbReference>
<dbReference type="PANTHER" id="PTHR33048:SF143">
    <property type="entry name" value="EXTRACELLULAR MEMBRANE PROTEIN CFEM DOMAIN-CONTAINING PROTEIN-RELATED"/>
    <property type="match status" value="1"/>
</dbReference>
<dbReference type="SMART" id="SM00747">
    <property type="entry name" value="CFEM"/>
    <property type="match status" value="1"/>
</dbReference>
<dbReference type="InterPro" id="IPR052337">
    <property type="entry name" value="SAT4-like"/>
</dbReference>
<evidence type="ECO:0000256" key="13">
    <source>
        <dbReference type="ARBA" id="ARBA00038359"/>
    </source>
</evidence>
<evidence type="ECO:0000256" key="3">
    <source>
        <dbReference type="ARBA" id="ARBA00004613"/>
    </source>
</evidence>
<feature type="disulfide bond" evidence="14">
    <location>
        <begin position="61"/>
        <end position="94"/>
    </location>
</feature>
<comment type="similarity">
    <text evidence="4">Belongs to the RBT5 family.</text>
</comment>
<evidence type="ECO:0000256" key="7">
    <source>
        <dbReference type="ARBA" id="ARBA00022692"/>
    </source>
</evidence>
<feature type="region of interest" description="Disordered" evidence="15">
    <location>
        <begin position="429"/>
        <end position="475"/>
    </location>
</feature>
<feature type="chain" id="PRO_5025618503" description="CFEM domain-containing protein" evidence="17">
    <location>
        <begin position="21"/>
        <end position="475"/>
    </location>
</feature>
<feature type="disulfide bond" evidence="14">
    <location>
        <begin position="42"/>
        <end position="73"/>
    </location>
</feature>
<evidence type="ECO:0000256" key="6">
    <source>
        <dbReference type="ARBA" id="ARBA00022622"/>
    </source>
</evidence>
<feature type="disulfide bond" evidence="14">
    <location>
        <begin position="38"/>
        <end position="78"/>
    </location>
</feature>
<keyword evidence="6" id="KW-0336">GPI-anchor</keyword>
<evidence type="ECO:0000256" key="9">
    <source>
        <dbReference type="ARBA" id="ARBA00022989"/>
    </source>
</evidence>
<dbReference type="InterPro" id="IPR049326">
    <property type="entry name" value="Rhodopsin_dom_fungi"/>
</dbReference>
<comment type="similarity">
    <text evidence="13">Belongs to the SAT4 family.</text>
</comment>
<evidence type="ECO:0000259" key="18">
    <source>
        <dbReference type="PROSITE" id="PS52012"/>
    </source>
</evidence>
<evidence type="ECO:0000256" key="8">
    <source>
        <dbReference type="ARBA" id="ARBA00022729"/>
    </source>
</evidence>
<evidence type="ECO:0000256" key="12">
    <source>
        <dbReference type="ARBA" id="ARBA00023288"/>
    </source>
</evidence>
<evidence type="ECO:0000256" key="10">
    <source>
        <dbReference type="ARBA" id="ARBA00023136"/>
    </source>
</evidence>
<reference evidence="19" key="1">
    <citation type="journal article" date="2020" name="Stud. Mycol.">
        <title>101 Dothideomycetes genomes: a test case for predicting lifestyles and emergence of pathogens.</title>
        <authorList>
            <person name="Haridas S."/>
            <person name="Albert R."/>
            <person name="Binder M."/>
            <person name="Bloem J."/>
            <person name="Labutti K."/>
            <person name="Salamov A."/>
            <person name="Andreopoulos B."/>
            <person name="Baker S."/>
            <person name="Barry K."/>
            <person name="Bills G."/>
            <person name="Bluhm B."/>
            <person name="Cannon C."/>
            <person name="Castanera R."/>
            <person name="Culley D."/>
            <person name="Daum C."/>
            <person name="Ezra D."/>
            <person name="Gonzalez J."/>
            <person name="Henrissat B."/>
            <person name="Kuo A."/>
            <person name="Liang C."/>
            <person name="Lipzen A."/>
            <person name="Lutzoni F."/>
            <person name="Magnuson J."/>
            <person name="Mondo S."/>
            <person name="Nolan M."/>
            <person name="Ohm R."/>
            <person name="Pangilinan J."/>
            <person name="Park H.-J."/>
            <person name="Ramirez L."/>
            <person name="Alfaro M."/>
            <person name="Sun H."/>
            <person name="Tritt A."/>
            <person name="Yoshinaga Y."/>
            <person name="Zwiers L.-H."/>
            <person name="Turgeon B."/>
            <person name="Goodwin S."/>
            <person name="Spatafora J."/>
            <person name="Crous P."/>
            <person name="Grigoriev I."/>
        </authorList>
    </citation>
    <scope>NUCLEOTIDE SEQUENCE</scope>
    <source>
        <strain evidence="19">CBS 107.79</strain>
    </source>
</reference>
<dbReference type="AlphaFoldDB" id="A0A6A5VDE3"/>
<evidence type="ECO:0000256" key="1">
    <source>
        <dbReference type="ARBA" id="ARBA00004141"/>
    </source>
</evidence>
<evidence type="ECO:0000313" key="19">
    <source>
        <dbReference type="EMBL" id="KAF1975174.1"/>
    </source>
</evidence>
<keyword evidence="5" id="KW-0964">Secreted</keyword>
<evidence type="ECO:0000256" key="16">
    <source>
        <dbReference type="SAM" id="Phobius"/>
    </source>
</evidence>
<evidence type="ECO:0000256" key="14">
    <source>
        <dbReference type="PROSITE-ProRule" id="PRU01356"/>
    </source>
</evidence>
<dbReference type="Proteomes" id="UP000800036">
    <property type="component" value="Unassembled WGS sequence"/>
</dbReference>
<dbReference type="GO" id="GO:0046872">
    <property type="term" value="F:metal ion binding"/>
    <property type="evidence" value="ECO:0007669"/>
    <property type="project" value="UniProtKB-UniRule"/>
</dbReference>
<proteinExistence type="inferred from homology"/>
<feature type="domain" description="CFEM" evidence="18">
    <location>
        <begin position="2"/>
        <end position="118"/>
    </location>
</feature>
<evidence type="ECO:0000256" key="17">
    <source>
        <dbReference type="SAM" id="SignalP"/>
    </source>
</evidence>
<evidence type="ECO:0000256" key="4">
    <source>
        <dbReference type="ARBA" id="ARBA00010031"/>
    </source>
</evidence>
<evidence type="ECO:0000313" key="20">
    <source>
        <dbReference type="Proteomes" id="UP000800036"/>
    </source>
</evidence>
<keyword evidence="9 16" id="KW-1133">Transmembrane helix</keyword>
<dbReference type="Pfam" id="PF05730">
    <property type="entry name" value="CFEM"/>
    <property type="match status" value="1"/>
</dbReference>
<feature type="transmembrane region" description="Helical" evidence="16">
    <location>
        <begin position="298"/>
        <end position="320"/>
    </location>
</feature>
<feature type="binding site" description="axial binding residue" evidence="14">
    <location>
        <position position="56"/>
    </location>
    <ligand>
        <name>heme</name>
        <dbReference type="ChEBI" id="CHEBI:30413"/>
    </ligand>
    <ligandPart>
        <name>Fe</name>
        <dbReference type="ChEBI" id="CHEBI:18248"/>
    </ligandPart>
</feature>
<keyword evidence="11 14" id="KW-1015">Disulfide bond</keyword>
<accession>A0A6A5VDE3</accession>
<evidence type="ECO:0000256" key="15">
    <source>
        <dbReference type="SAM" id="MobiDB-lite"/>
    </source>
</evidence>
<feature type="transmembrane region" description="Helical" evidence="16">
    <location>
        <begin position="217"/>
        <end position="244"/>
    </location>
</feature>
<dbReference type="PANTHER" id="PTHR33048">
    <property type="entry name" value="PTH11-LIKE INTEGRAL MEMBRANE PROTEIN (AFU_ORTHOLOGUE AFUA_5G11245)"/>
    <property type="match status" value="1"/>
</dbReference>
<keyword evidence="7 16" id="KW-0812">Transmembrane</keyword>
<keyword evidence="6" id="KW-0325">Glycoprotein</keyword>
<keyword evidence="8 17" id="KW-0732">Signal</keyword>
<comment type="subcellular location">
    <subcellularLocation>
        <location evidence="2">Membrane</location>
        <topology evidence="2">Lipid-anchor</topology>
        <topology evidence="2">GPI-anchor</topology>
    </subcellularLocation>
    <subcellularLocation>
        <location evidence="1">Membrane</location>
        <topology evidence="1">Multi-pass membrane protein</topology>
    </subcellularLocation>
    <subcellularLocation>
        <location evidence="3">Secreted</location>
    </subcellularLocation>
</comment>
<keyword evidence="14" id="KW-0408">Iron</keyword>
<evidence type="ECO:0000256" key="5">
    <source>
        <dbReference type="ARBA" id="ARBA00022525"/>
    </source>
</evidence>
<sequence length="475" mass="52125">MRITTSLSLLLLALTPLGFAQQKQEPGLTAAVAQLPSCAVTCLVDAVAKSPCEMDDALCICTNKELNANVETCVLKTCTLKQSLTTKNVTLTACHAPVRNRTTSLKVTNITLGVVSAFCVLARIFFKAAFTGDSGWDDYFILATVVCGIPTTIVQDIGTIKHGLGQDIWTLSFGMITAFAEWFYVVEILYFFNVAMLKLSLLFFFLRIFPAKPVQRLIWATVAFDVLIGVAFIIAAIFQCTPISHYWTKWDGEHNGTCINVNALGWANAIISIVMDFWMLAIPLWQVSQLKMAWKKKISVTLMFCVGAFVTIISIIRLQSLISLGNTQNPTWDNTDAAKWSTIEINVGIMCACMPALRLILVRLFPRALASTQYNRSNDHYARYGSNTDALKSGHKASASGSRLGKDNDFAGKNAKAITYTTTFEVRHGDDEEHLVPMDDLSPKGQSRRSNGSSEASVEASPITTPVAAHALRRP</sequence>
<dbReference type="PROSITE" id="PS52012">
    <property type="entry name" value="CFEM"/>
    <property type="match status" value="1"/>
</dbReference>
<keyword evidence="14" id="KW-0349">Heme</keyword>
<dbReference type="GO" id="GO:0098552">
    <property type="term" value="C:side of membrane"/>
    <property type="evidence" value="ECO:0007669"/>
    <property type="project" value="UniProtKB-KW"/>
</dbReference>
<dbReference type="GO" id="GO:0005576">
    <property type="term" value="C:extracellular region"/>
    <property type="evidence" value="ECO:0007669"/>
    <property type="project" value="UniProtKB-SubCell"/>
</dbReference>
<keyword evidence="14" id="KW-0479">Metal-binding</keyword>
<feature type="transmembrane region" description="Helical" evidence="16">
    <location>
        <begin position="107"/>
        <end position="126"/>
    </location>
</feature>
<keyword evidence="12" id="KW-0449">Lipoprotein</keyword>
<keyword evidence="20" id="KW-1185">Reference proteome</keyword>
<gene>
    <name evidence="19" type="ORF">BU23DRAFT_459301</name>
</gene>
<feature type="compositionally biased region" description="Polar residues" evidence="15">
    <location>
        <begin position="444"/>
        <end position="456"/>
    </location>
</feature>
<evidence type="ECO:0000256" key="11">
    <source>
        <dbReference type="ARBA" id="ARBA00023157"/>
    </source>
</evidence>
<organism evidence="19 20">
    <name type="scientific">Bimuria novae-zelandiae CBS 107.79</name>
    <dbReference type="NCBI Taxonomy" id="1447943"/>
    <lineage>
        <taxon>Eukaryota</taxon>
        <taxon>Fungi</taxon>
        <taxon>Dikarya</taxon>
        <taxon>Ascomycota</taxon>
        <taxon>Pezizomycotina</taxon>
        <taxon>Dothideomycetes</taxon>
        <taxon>Pleosporomycetidae</taxon>
        <taxon>Pleosporales</taxon>
        <taxon>Massarineae</taxon>
        <taxon>Didymosphaeriaceae</taxon>
        <taxon>Bimuria</taxon>
    </lineage>
</organism>
<feature type="transmembrane region" description="Helical" evidence="16">
    <location>
        <begin position="264"/>
        <end position="286"/>
    </location>
</feature>
<feature type="transmembrane region" description="Helical" evidence="16">
    <location>
        <begin position="340"/>
        <end position="361"/>
    </location>
</feature>
<evidence type="ECO:0000256" key="2">
    <source>
        <dbReference type="ARBA" id="ARBA00004589"/>
    </source>
</evidence>
<keyword evidence="10 16" id="KW-0472">Membrane</keyword>
<name>A0A6A5VDE3_9PLEO</name>
<dbReference type="OrthoDB" id="2496787at2759"/>
<dbReference type="EMBL" id="ML976671">
    <property type="protein sequence ID" value="KAF1975174.1"/>
    <property type="molecule type" value="Genomic_DNA"/>
</dbReference>